<dbReference type="GO" id="GO:0016137">
    <property type="term" value="P:glycoside metabolic process"/>
    <property type="evidence" value="ECO:0007669"/>
    <property type="project" value="UniProtKB-ARBA"/>
</dbReference>
<dbReference type="eggNOG" id="COG0500">
    <property type="taxonomic scope" value="Bacteria"/>
</dbReference>
<dbReference type="SUPFAM" id="SSF102588">
    <property type="entry name" value="LmbE-like"/>
    <property type="match status" value="1"/>
</dbReference>
<dbReference type="EMBL" id="CP017150">
    <property type="protein sequence ID" value="AOP52322.1"/>
    <property type="molecule type" value="Genomic_DNA"/>
</dbReference>
<dbReference type="KEGG" id="blin:BLSMQ_0608"/>
<dbReference type="InterPro" id="IPR008715">
    <property type="entry name" value="SAM-MeTfrase_NodS-like"/>
</dbReference>
<dbReference type="Gene3D" id="3.40.50.150">
    <property type="entry name" value="Vaccinia Virus protein VP39"/>
    <property type="match status" value="1"/>
</dbReference>
<dbReference type="Gene3D" id="3.40.50.10320">
    <property type="entry name" value="LmbE-like"/>
    <property type="match status" value="1"/>
</dbReference>
<dbReference type="InterPro" id="IPR024078">
    <property type="entry name" value="LmbE-like_dom_sf"/>
</dbReference>
<evidence type="ECO:0000313" key="2">
    <source>
        <dbReference type="EMBL" id="AOP52322.1"/>
    </source>
</evidence>
<dbReference type="SUPFAM" id="SSF53335">
    <property type="entry name" value="S-adenosyl-L-methionine-dependent methyltransferases"/>
    <property type="match status" value="1"/>
</dbReference>
<proteinExistence type="predicted"/>
<dbReference type="AlphaFoldDB" id="A0A1D7W019"/>
<gene>
    <name evidence="2" type="ORF">BLSMQ_0608</name>
</gene>
<keyword evidence="1" id="KW-0862">Zinc</keyword>
<accession>A0A1D7W019</accession>
<dbReference type="RefSeq" id="WP_009885164.1">
    <property type="nucleotide sequence ID" value="NZ_AAGP01000050.1"/>
</dbReference>
<name>A0A1D7W019_BREAU</name>
<sequence length="468" mass="51538">MSFSHLDESTSEEAWVQAGALDLPLLTDDVCAEGGSVLVLAAHPDDEAFGAASLLSHVRACDADVRVLLFTAGENSHPHSTTHTQGRLKQVRLQEFDAALSTLGPSVTSRYLEFDDGSLAEHSDQVMQEIVSELCAAPGPVSIVAPYSRDGHADHEALGQAALAVGRRSRATVLEYPIWYWHWATPEDSQWRSWRFLPDPQNLDRQEVFECYPSQTLPLSDQTGDEAILSRAQLEHFDRGGDTFKVTDFSADKSETAAEAGVNDAHTASRVFDGVHIDRSDPWAVRDSTYEISKRATLLAHLPQTSFAHTLEIGCSVGVLSEELAGVSERVTAVDASSQALTIAGAHRPDNSRVSYVRATVPFEWPAGLFDCVVLSETGFYLSRTQLHQTLQRIDESTTRRFVLVLCHWKGEIRDWPLNADEVHDSCLSFWPHHRLEFHADANYRLDILTVTKSSNSSEAAAGGDTDD</sequence>
<dbReference type="CDD" id="cd02440">
    <property type="entry name" value="AdoMet_MTases"/>
    <property type="match status" value="1"/>
</dbReference>
<dbReference type="Pfam" id="PF02585">
    <property type="entry name" value="PIG-L"/>
    <property type="match status" value="1"/>
</dbReference>
<dbReference type="PANTHER" id="PTHR12993:SF29">
    <property type="entry name" value="BLR3841 PROTEIN"/>
    <property type="match status" value="1"/>
</dbReference>
<evidence type="ECO:0000313" key="3">
    <source>
        <dbReference type="Proteomes" id="UP000094793"/>
    </source>
</evidence>
<evidence type="ECO:0000256" key="1">
    <source>
        <dbReference type="ARBA" id="ARBA00022833"/>
    </source>
</evidence>
<dbReference type="InterPro" id="IPR003737">
    <property type="entry name" value="GlcNAc_PI_deacetylase-related"/>
</dbReference>
<dbReference type="OrthoDB" id="116799at2"/>
<organism evidence="2 3">
    <name type="scientific">Brevibacterium aurantiacum</name>
    <dbReference type="NCBI Taxonomy" id="273384"/>
    <lineage>
        <taxon>Bacteria</taxon>
        <taxon>Bacillati</taxon>
        <taxon>Actinomycetota</taxon>
        <taxon>Actinomycetes</taxon>
        <taxon>Micrococcales</taxon>
        <taxon>Brevibacteriaceae</taxon>
        <taxon>Brevibacterium</taxon>
    </lineage>
</organism>
<dbReference type="Proteomes" id="UP000094793">
    <property type="component" value="Chromosome"/>
</dbReference>
<dbReference type="GO" id="GO:0016811">
    <property type="term" value="F:hydrolase activity, acting on carbon-nitrogen (but not peptide) bonds, in linear amides"/>
    <property type="evidence" value="ECO:0007669"/>
    <property type="project" value="TreeGrafter"/>
</dbReference>
<dbReference type="eggNOG" id="COG2120">
    <property type="taxonomic scope" value="Bacteria"/>
</dbReference>
<reference evidence="3" key="1">
    <citation type="submission" date="2016-09" db="EMBL/GenBank/DDBJ databases">
        <title>Complete Genome Sequence of Brevibacterium linens SMQ-1335.</title>
        <authorList>
            <person name="de Melo A.G."/>
            <person name="Labrie S.J."/>
            <person name="Dumaresq J."/>
            <person name="Roberts R.J."/>
            <person name="Tremblay D.M."/>
            <person name="Moineau S."/>
        </authorList>
    </citation>
    <scope>NUCLEOTIDE SEQUENCE [LARGE SCALE GENOMIC DNA]</scope>
    <source>
        <strain evidence="3">SMQ-1335</strain>
    </source>
</reference>
<dbReference type="PATRIC" id="fig|1703.10.peg.631"/>
<dbReference type="Pfam" id="PF05401">
    <property type="entry name" value="NodS"/>
    <property type="match status" value="1"/>
</dbReference>
<dbReference type="GO" id="GO:0008757">
    <property type="term" value="F:S-adenosylmethionine-dependent methyltransferase activity"/>
    <property type="evidence" value="ECO:0007669"/>
    <property type="project" value="InterPro"/>
</dbReference>
<dbReference type="InterPro" id="IPR029063">
    <property type="entry name" value="SAM-dependent_MTases_sf"/>
</dbReference>
<protein>
    <submittedName>
        <fullName evidence="2">LmbE-like protein</fullName>
    </submittedName>
</protein>
<dbReference type="PANTHER" id="PTHR12993">
    <property type="entry name" value="N-ACETYLGLUCOSAMINYL-PHOSPHATIDYLINOSITOL DE-N-ACETYLASE-RELATED"/>
    <property type="match status" value="1"/>
</dbReference>
<dbReference type="GO" id="GO:0009312">
    <property type="term" value="P:oligosaccharide biosynthetic process"/>
    <property type="evidence" value="ECO:0007669"/>
    <property type="project" value="InterPro"/>
</dbReference>